<dbReference type="Gene3D" id="3.40.50.10420">
    <property type="entry name" value="NagB/RpiA/CoA transferase-like"/>
    <property type="match status" value="1"/>
</dbReference>
<keyword evidence="2" id="KW-1185">Reference proteome</keyword>
<dbReference type="InterPro" id="IPR024185">
    <property type="entry name" value="FTHF_cligase-like_sf"/>
</dbReference>
<comment type="caution">
    <text evidence="1">The sequence shown here is derived from an EMBL/GenBank/DDBJ whole genome shotgun (WGS) entry which is preliminary data.</text>
</comment>
<dbReference type="InterPro" id="IPR037171">
    <property type="entry name" value="NagB/RpiA_transferase-like"/>
</dbReference>
<organism evidence="1 2">
    <name type="scientific">Streptomyces litchfieldiae</name>
    <dbReference type="NCBI Taxonomy" id="3075543"/>
    <lineage>
        <taxon>Bacteria</taxon>
        <taxon>Bacillati</taxon>
        <taxon>Actinomycetota</taxon>
        <taxon>Actinomycetes</taxon>
        <taxon>Kitasatosporales</taxon>
        <taxon>Streptomycetaceae</taxon>
        <taxon>Streptomyces</taxon>
    </lineage>
</organism>
<dbReference type="RefSeq" id="WP_311702882.1">
    <property type="nucleotide sequence ID" value="NZ_JAVREL010000002.1"/>
</dbReference>
<sequence length="242" mass="26292">MDRAQIQRAKYAVREEVWALLERNHAVPGNVSGRIPAFVGADSAAARLAEHPAWRAANIIKAVPDKAQLPVRAWALREGKLVYMASSKLATEKPFYLLDPEKLAIPPNEAAERRAAARVAQPVDVNEMPPIDLIVCGSVAVNSEGVRLGKGAGYADIEVALLQEAGLIGPHTLIATTVHPLQIVNEVLPESEHDFRVDLIVTPDETIECPPHPRPPGIFWEHLAPDSIAAIPALVNRKPSDR</sequence>
<dbReference type="SUPFAM" id="SSF100950">
    <property type="entry name" value="NagB/RpiA/CoA transferase-like"/>
    <property type="match status" value="1"/>
</dbReference>
<evidence type="ECO:0000313" key="2">
    <source>
        <dbReference type="Proteomes" id="UP001183246"/>
    </source>
</evidence>
<accession>A0ABU2MJF3</accession>
<evidence type="ECO:0000313" key="1">
    <source>
        <dbReference type="EMBL" id="MDT0341733.1"/>
    </source>
</evidence>
<dbReference type="InterPro" id="IPR002698">
    <property type="entry name" value="FTHF_cligase"/>
</dbReference>
<dbReference type="Pfam" id="PF01812">
    <property type="entry name" value="5-FTHF_cyc-lig"/>
    <property type="match status" value="1"/>
</dbReference>
<name>A0ABU2MJF3_9ACTN</name>
<proteinExistence type="predicted"/>
<dbReference type="PANTHER" id="PTHR13017">
    <property type="entry name" value="5-FORMYLTETRAHYDROFOLATE CYCLO-LIGASE-RELATED"/>
    <property type="match status" value="1"/>
</dbReference>
<dbReference type="EMBL" id="JAVREL010000002">
    <property type="protein sequence ID" value="MDT0341733.1"/>
    <property type="molecule type" value="Genomic_DNA"/>
</dbReference>
<reference evidence="2" key="1">
    <citation type="submission" date="2023-07" db="EMBL/GenBank/DDBJ databases">
        <title>30 novel species of actinomycetes from the DSMZ collection.</title>
        <authorList>
            <person name="Nouioui I."/>
        </authorList>
    </citation>
    <scope>NUCLEOTIDE SEQUENCE [LARGE SCALE GENOMIC DNA]</scope>
    <source>
        <strain evidence="2">DSM 44938</strain>
    </source>
</reference>
<gene>
    <name evidence="1" type="ORF">RM590_03625</name>
</gene>
<protein>
    <submittedName>
        <fullName evidence="1">5-formyltetrahydrofolate cyclo-ligase</fullName>
    </submittedName>
</protein>
<dbReference type="PANTHER" id="PTHR13017:SF0">
    <property type="entry name" value="METHENYLTETRAHYDROFOLATE SYNTHASE DOMAIN-CONTAINING PROTEIN"/>
    <property type="match status" value="1"/>
</dbReference>
<dbReference type="Proteomes" id="UP001183246">
    <property type="component" value="Unassembled WGS sequence"/>
</dbReference>